<dbReference type="GO" id="GO:0008076">
    <property type="term" value="C:voltage-gated potassium channel complex"/>
    <property type="evidence" value="ECO:0007669"/>
    <property type="project" value="InterPro"/>
</dbReference>
<dbReference type="PRINTS" id="PR01463">
    <property type="entry name" value="EAGCHANLFMLY"/>
</dbReference>
<dbReference type="Proteomes" id="UP000440694">
    <property type="component" value="Unassembled WGS sequence"/>
</dbReference>
<evidence type="ECO:0000256" key="5">
    <source>
        <dbReference type="ARBA" id="ARBA00023065"/>
    </source>
</evidence>
<evidence type="ECO:0000256" key="2">
    <source>
        <dbReference type="ARBA" id="ARBA00022448"/>
    </source>
</evidence>
<keyword evidence="3 8" id="KW-0812">Transmembrane</keyword>
<accession>A0A6I3KNP0</accession>
<proteinExistence type="predicted"/>
<comment type="subcellular location">
    <subcellularLocation>
        <location evidence="1">Membrane</location>
        <topology evidence="1">Multi-pass membrane protein</topology>
    </subcellularLocation>
</comment>
<dbReference type="Gene3D" id="1.10.287.70">
    <property type="match status" value="1"/>
</dbReference>
<feature type="domain" description="Potassium channel" evidence="9">
    <location>
        <begin position="137"/>
        <end position="210"/>
    </location>
</feature>
<keyword evidence="4 8" id="KW-1133">Transmembrane helix</keyword>
<keyword evidence="6 8" id="KW-0472">Membrane</keyword>
<feature type="transmembrane region" description="Helical" evidence="8">
    <location>
        <begin position="186"/>
        <end position="210"/>
    </location>
</feature>
<evidence type="ECO:0000259" key="9">
    <source>
        <dbReference type="Pfam" id="PF07885"/>
    </source>
</evidence>
<sequence>MRYFYESDARTAQRFRYALVAFDIVTILFIVATSFMPNNPVLERLDIAFGIVILADFLARLAISRNRLRELVHPASLADMAAIVSFLAPVAGEAAGFLRILRTVRLLHTYELLARLRQDSRWFRRNEEVILATVNLAVFLFIMSGIVYASQYGRNPGINNYVDALYFTVTALTTTGFGDITLQGTFGRFISIVIMILGVTLFLMLVRVLVAPHKVRFRCPTCALMRHDSDAVHCKACGTTLQIPDEGS</sequence>
<keyword evidence="5" id="KW-0406">Ion transport</keyword>
<evidence type="ECO:0000256" key="7">
    <source>
        <dbReference type="ARBA" id="ARBA00023303"/>
    </source>
</evidence>
<dbReference type="PANTHER" id="PTHR11537:SF254">
    <property type="entry name" value="POTASSIUM VOLTAGE-GATED CHANNEL PROTEIN SHAB"/>
    <property type="match status" value="1"/>
</dbReference>
<dbReference type="SUPFAM" id="SSF81324">
    <property type="entry name" value="Voltage-gated potassium channels"/>
    <property type="match status" value="1"/>
</dbReference>
<keyword evidence="7" id="KW-0407">Ion channel</keyword>
<evidence type="ECO:0000256" key="1">
    <source>
        <dbReference type="ARBA" id="ARBA00004141"/>
    </source>
</evidence>
<evidence type="ECO:0000313" key="11">
    <source>
        <dbReference type="Proteomes" id="UP000440694"/>
    </source>
</evidence>
<comment type="caution">
    <text evidence="10">The sequence shown here is derived from an EMBL/GenBank/DDBJ whole genome shotgun (WGS) entry which is preliminary data.</text>
</comment>
<protein>
    <submittedName>
        <fullName evidence="10">Ion transporter</fullName>
    </submittedName>
</protein>
<feature type="transmembrane region" description="Helical" evidence="8">
    <location>
        <begin position="129"/>
        <end position="149"/>
    </location>
</feature>
<name>A0A6I3KNP0_9HYPH</name>
<keyword evidence="11" id="KW-1185">Reference proteome</keyword>
<feature type="transmembrane region" description="Helical" evidence="8">
    <location>
        <begin position="47"/>
        <end position="63"/>
    </location>
</feature>
<dbReference type="AlphaFoldDB" id="A0A6I3KNP0"/>
<dbReference type="Pfam" id="PF07885">
    <property type="entry name" value="Ion_trans_2"/>
    <property type="match status" value="1"/>
</dbReference>
<evidence type="ECO:0000256" key="4">
    <source>
        <dbReference type="ARBA" id="ARBA00022989"/>
    </source>
</evidence>
<dbReference type="InterPro" id="IPR003938">
    <property type="entry name" value="K_chnl_volt-dep_EAG/ELK/ERG"/>
</dbReference>
<evidence type="ECO:0000313" key="10">
    <source>
        <dbReference type="EMBL" id="MTD96089.1"/>
    </source>
</evidence>
<dbReference type="PANTHER" id="PTHR11537">
    <property type="entry name" value="VOLTAGE-GATED POTASSIUM CHANNEL"/>
    <property type="match status" value="1"/>
</dbReference>
<dbReference type="InterPro" id="IPR028325">
    <property type="entry name" value="VG_K_chnl"/>
</dbReference>
<evidence type="ECO:0000256" key="3">
    <source>
        <dbReference type="ARBA" id="ARBA00022692"/>
    </source>
</evidence>
<feature type="transmembrane region" description="Helical" evidence="8">
    <location>
        <begin position="15"/>
        <end position="35"/>
    </location>
</feature>
<evidence type="ECO:0000256" key="6">
    <source>
        <dbReference type="ARBA" id="ARBA00023136"/>
    </source>
</evidence>
<dbReference type="GO" id="GO:0001508">
    <property type="term" value="P:action potential"/>
    <property type="evidence" value="ECO:0007669"/>
    <property type="project" value="TreeGrafter"/>
</dbReference>
<organism evidence="10 11">
    <name type="scientific">Hyphomicrobium album</name>
    <dbReference type="NCBI Taxonomy" id="2665159"/>
    <lineage>
        <taxon>Bacteria</taxon>
        <taxon>Pseudomonadati</taxon>
        <taxon>Pseudomonadota</taxon>
        <taxon>Alphaproteobacteria</taxon>
        <taxon>Hyphomicrobiales</taxon>
        <taxon>Hyphomicrobiaceae</taxon>
        <taxon>Hyphomicrobium</taxon>
    </lineage>
</organism>
<evidence type="ECO:0000256" key="8">
    <source>
        <dbReference type="SAM" id="Phobius"/>
    </source>
</evidence>
<keyword evidence="2" id="KW-0813">Transport</keyword>
<dbReference type="GO" id="GO:0005249">
    <property type="term" value="F:voltage-gated potassium channel activity"/>
    <property type="evidence" value="ECO:0007669"/>
    <property type="project" value="InterPro"/>
</dbReference>
<reference evidence="10 11" key="1">
    <citation type="submission" date="2019-11" db="EMBL/GenBank/DDBJ databases">
        <title>Identification of a novel strain.</title>
        <authorList>
            <person name="Xu Q."/>
            <person name="Wang G."/>
        </authorList>
    </citation>
    <scope>NUCLEOTIDE SEQUENCE [LARGE SCALE GENOMIC DNA]</scope>
    <source>
        <strain evidence="11">xq</strain>
    </source>
</reference>
<gene>
    <name evidence="10" type="ORF">GIW81_17255</name>
</gene>
<dbReference type="EMBL" id="WMBQ01000002">
    <property type="protein sequence ID" value="MTD96089.1"/>
    <property type="molecule type" value="Genomic_DNA"/>
</dbReference>
<dbReference type="InterPro" id="IPR013099">
    <property type="entry name" value="K_chnl_dom"/>
</dbReference>